<name>A0A1B6DCC9_9HEMI</name>
<evidence type="ECO:0000256" key="10">
    <source>
        <dbReference type="RuleBase" id="RU368024"/>
    </source>
</evidence>
<dbReference type="EC" id="3.4.21.-" evidence="10"/>
<dbReference type="PANTHER" id="PTHR42881:SF2">
    <property type="entry name" value="PROLYL ENDOPEPTIDASE"/>
    <property type="match status" value="1"/>
</dbReference>
<gene>
    <name evidence="13" type="ORF">g.14348</name>
</gene>
<reference evidence="13" key="1">
    <citation type="submission" date="2015-12" db="EMBL/GenBank/DDBJ databases">
        <title>De novo transcriptome assembly of four potential Pierce s Disease insect vectors from Arizona vineyards.</title>
        <authorList>
            <person name="Tassone E.E."/>
        </authorList>
    </citation>
    <scope>NUCLEOTIDE SEQUENCE</scope>
</reference>
<keyword evidence="6 10" id="KW-0645">Protease</keyword>
<evidence type="ECO:0000256" key="3">
    <source>
        <dbReference type="ARBA" id="ARBA00005228"/>
    </source>
</evidence>
<proteinExistence type="inferred from homology"/>
<dbReference type="InterPro" id="IPR001375">
    <property type="entry name" value="Peptidase_S9_cat"/>
</dbReference>
<organism evidence="13">
    <name type="scientific">Clastoptera arizonana</name>
    <name type="common">Arizona spittle bug</name>
    <dbReference type="NCBI Taxonomy" id="38151"/>
    <lineage>
        <taxon>Eukaryota</taxon>
        <taxon>Metazoa</taxon>
        <taxon>Ecdysozoa</taxon>
        <taxon>Arthropoda</taxon>
        <taxon>Hexapoda</taxon>
        <taxon>Insecta</taxon>
        <taxon>Pterygota</taxon>
        <taxon>Neoptera</taxon>
        <taxon>Paraneoptera</taxon>
        <taxon>Hemiptera</taxon>
        <taxon>Auchenorrhyncha</taxon>
        <taxon>Cercopoidea</taxon>
        <taxon>Clastopteridae</taxon>
        <taxon>Clastoptera</taxon>
    </lineage>
</organism>
<evidence type="ECO:0000256" key="9">
    <source>
        <dbReference type="ARBA" id="ARBA00022990"/>
    </source>
</evidence>
<dbReference type="InterPro" id="IPR023302">
    <property type="entry name" value="Pept_S9A_N"/>
</dbReference>
<evidence type="ECO:0000256" key="4">
    <source>
        <dbReference type="ARBA" id="ARBA00016310"/>
    </source>
</evidence>
<accession>A0A1B6DCC9</accession>
<dbReference type="SUPFAM" id="SSF53474">
    <property type="entry name" value="alpha/beta-Hydrolases"/>
    <property type="match status" value="1"/>
</dbReference>
<dbReference type="Gene3D" id="2.130.10.120">
    <property type="entry name" value="Prolyl oligopeptidase, N-terminal domain"/>
    <property type="match status" value="1"/>
</dbReference>
<dbReference type="InterPro" id="IPR002470">
    <property type="entry name" value="Peptidase_S9A"/>
</dbReference>
<evidence type="ECO:0000256" key="7">
    <source>
        <dbReference type="ARBA" id="ARBA00022801"/>
    </source>
</evidence>
<dbReference type="InterPro" id="IPR002471">
    <property type="entry name" value="Pept_S9_AS"/>
</dbReference>
<dbReference type="FunFam" id="2.130.10.120:FF:000001">
    <property type="entry name" value="Prolyl endopeptidase"/>
    <property type="match status" value="1"/>
</dbReference>
<dbReference type="Gene3D" id="3.40.50.1820">
    <property type="entry name" value="alpha/beta hydrolase"/>
    <property type="match status" value="1"/>
</dbReference>
<comment type="similarity">
    <text evidence="3 10">Belongs to the peptidase S9A family.</text>
</comment>
<dbReference type="GO" id="GO:0070012">
    <property type="term" value="F:oligopeptidase activity"/>
    <property type="evidence" value="ECO:0007669"/>
    <property type="project" value="TreeGrafter"/>
</dbReference>
<dbReference type="SUPFAM" id="SSF50993">
    <property type="entry name" value="Peptidase/esterase 'gauge' domain"/>
    <property type="match status" value="1"/>
</dbReference>
<evidence type="ECO:0000259" key="11">
    <source>
        <dbReference type="Pfam" id="PF00326"/>
    </source>
</evidence>
<keyword evidence="9" id="KW-0007">Acetylation</keyword>
<comment type="catalytic activity">
    <reaction evidence="1">
        <text>Hydrolysis of Pro-|-Xaa &gt;&gt; Ala-|-Xaa in oligopeptides.</text>
        <dbReference type="EC" id="3.4.21.26"/>
    </reaction>
</comment>
<dbReference type="InterPro" id="IPR051167">
    <property type="entry name" value="Prolyl_oligopep/macrocyclase"/>
</dbReference>
<dbReference type="EMBL" id="GEDC01013954">
    <property type="protein sequence ID" value="JAS23344.1"/>
    <property type="molecule type" value="Transcribed_RNA"/>
</dbReference>
<dbReference type="Pfam" id="PF00326">
    <property type="entry name" value="Peptidase_S9"/>
    <property type="match status" value="1"/>
</dbReference>
<feature type="domain" description="Peptidase S9 prolyl oligopeptidase catalytic" evidence="11">
    <location>
        <begin position="544"/>
        <end position="765"/>
    </location>
</feature>
<protein>
    <recommendedName>
        <fullName evidence="4 10">Prolyl endopeptidase</fullName>
        <ecNumber evidence="10">3.4.21.-</ecNumber>
    </recommendedName>
</protein>
<sequence length="770" mass="88129">MALTLIRINIPYRYRSDFLKNANKIVYKLNCLNFQQKTYLSGIHAILCRNYKVSKNNIEERMAFKYPEARRDENVVDNYHGVSVPDPYRWLEDPDSDETKQFVDAQNKITLPFLENCDVRKTINERLTELWNYPKYSCPYRHGDKYFFYMNTGLQNQSVLYVQDGLDGKPNVFLDPNELSPDGTISLANREFSEDEKTFAYGLSQSGSDWYTIHFKDVETGKNYPEKLEKVKVSSMTWTHDNKGLFYNRYPKQEGKTDGSETDCNKNQKLYYHRIGSPQSEDILTVEFPEEPSWIIGAEVSDCGNYLIVTPRKDCKDNLLYYCDLRTLPNMEIKGKLKLVPVIEKYEADYDYITNDGPVFVFRTNKDAPNYRLIKINLENPSPDKWETLVPQHSSDVLDWASAVCKDKLVLCYIHDVKSLLQVCGLHTGKLLKTLPLDMGTITGFSGKRKYSEIFYGFTSFLSPGIIYKCDLSTNEFVPKVFREINVAGFNPSAFETTQVFYNSKDGTQIPMFIIQRKGVVKNGQNPCLLYGYGGFNVSLQPTFSITRLLFIHHFNGILAIANLRGGGEYGERWHDGGRLFNKQNVFDDFHGAAETLIKDKYTNSKKLAIQGGSNGGLLVAACTNQRPDLYGSVLAQVGVMDMLRFHKFTIGSLWVSDYGSSDDPKHFHNLYKFSPLHNIKIPLQDSVQYPAMLLFTADHDDRVVPLHSFKYIATLHHVFRNCKKQTNPLLIKIETKAGHGGGKPTSKVINESTDLLVFLVKTLDLKYVE</sequence>
<dbReference type="InterPro" id="IPR029058">
    <property type="entry name" value="AB_hydrolase_fold"/>
</dbReference>
<evidence type="ECO:0000256" key="5">
    <source>
        <dbReference type="ARBA" id="ARBA00022490"/>
    </source>
</evidence>
<feature type="domain" description="Peptidase S9A N-terminal" evidence="12">
    <location>
        <begin position="67"/>
        <end position="481"/>
    </location>
</feature>
<evidence type="ECO:0000256" key="6">
    <source>
        <dbReference type="ARBA" id="ARBA00022670"/>
    </source>
</evidence>
<evidence type="ECO:0000256" key="1">
    <source>
        <dbReference type="ARBA" id="ARBA00001070"/>
    </source>
</evidence>
<comment type="subcellular location">
    <subcellularLocation>
        <location evidence="2">Cytoplasm</location>
    </subcellularLocation>
</comment>
<dbReference type="FunFam" id="3.40.50.1820:FF:000275">
    <property type="entry name" value="Prolyl endopeptidase"/>
    <property type="match status" value="1"/>
</dbReference>
<dbReference type="PANTHER" id="PTHR42881">
    <property type="entry name" value="PROLYL ENDOPEPTIDASE"/>
    <property type="match status" value="1"/>
</dbReference>
<dbReference type="Pfam" id="PF02897">
    <property type="entry name" value="Peptidase_S9_N"/>
    <property type="match status" value="1"/>
</dbReference>
<dbReference type="FunFam" id="3.40.50.1820:FF:000005">
    <property type="entry name" value="Prolyl endopeptidase"/>
    <property type="match status" value="1"/>
</dbReference>
<dbReference type="AlphaFoldDB" id="A0A1B6DCC9"/>
<keyword evidence="5" id="KW-0963">Cytoplasm</keyword>
<dbReference type="GO" id="GO:0006508">
    <property type="term" value="P:proteolysis"/>
    <property type="evidence" value="ECO:0007669"/>
    <property type="project" value="UniProtKB-KW"/>
</dbReference>
<evidence type="ECO:0000256" key="2">
    <source>
        <dbReference type="ARBA" id="ARBA00004496"/>
    </source>
</evidence>
<evidence type="ECO:0000259" key="12">
    <source>
        <dbReference type="Pfam" id="PF02897"/>
    </source>
</evidence>
<keyword evidence="7 10" id="KW-0378">Hydrolase</keyword>
<evidence type="ECO:0000313" key="13">
    <source>
        <dbReference type="EMBL" id="JAS23344.1"/>
    </source>
</evidence>
<dbReference type="GO" id="GO:0004252">
    <property type="term" value="F:serine-type endopeptidase activity"/>
    <property type="evidence" value="ECO:0007669"/>
    <property type="project" value="UniProtKB-UniRule"/>
</dbReference>
<dbReference type="GO" id="GO:0005829">
    <property type="term" value="C:cytosol"/>
    <property type="evidence" value="ECO:0007669"/>
    <property type="project" value="TreeGrafter"/>
</dbReference>
<evidence type="ECO:0000256" key="8">
    <source>
        <dbReference type="ARBA" id="ARBA00022825"/>
    </source>
</evidence>
<dbReference type="PRINTS" id="PR00862">
    <property type="entry name" value="PROLIGOPTASE"/>
</dbReference>
<keyword evidence="8 10" id="KW-0720">Serine protease</keyword>
<dbReference type="PROSITE" id="PS00708">
    <property type="entry name" value="PRO_ENDOPEP_SER"/>
    <property type="match status" value="1"/>
</dbReference>